<accession>L8JRC0</accession>
<reference evidence="1 2" key="1">
    <citation type="submission" date="2012-12" db="EMBL/GenBank/DDBJ databases">
        <title>Genome assembly of Fulvivirga imtechensis AK7.</title>
        <authorList>
            <person name="Nupur N."/>
            <person name="Khatri I."/>
            <person name="Kumar R."/>
            <person name="Subramanian S."/>
            <person name="Pinnaka A."/>
        </authorList>
    </citation>
    <scope>NUCLEOTIDE SEQUENCE [LARGE SCALE GENOMIC DNA]</scope>
    <source>
        <strain evidence="1 2">AK7</strain>
    </source>
</reference>
<dbReference type="Pfam" id="PF14109">
    <property type="entry name" value="GldH_lipo"/>
    <property type="match status" value="1"/>
</dbReference>
<dbReference type="eggNOG" id="ENOG50313I2">
    <property type="taxonomic scope" value="Bacteria"/>
</dbReference>
<dbReference type="EMBL" id="AMZN01000040">
    <property type="protein sequence ID" value="ELR71410.1"/>
    <property type="molecule type" value="Genomic_DNA"/>
</dbReference>
<evidence type="ECO:0000313" key="1">
    <source>
        <dbReference type="EMBL" id="ELR71410.1"/>
    </source>
</evidence>
<comment type="caution">
    <text evidence="1">The sequence shown here is derived from an EMBL/GenBank/DDBJ whole genome shotgun (WGS) entry which is preliminary data.</text>
</comment>
<dbReference type="OrthoDB" id="982482at2"/>
<protein>
    <submittedName>
        <fullName evidence="1">GldH</fullName>
    </submittedName>
</protein>
<gene>
    <name evidence="1" type="ORF">C900_02751</name>
</gene>
<dbReference type="STRING" id="1237149.C900_02751"/>
<dbReference type="InterPro" id="IPR020018">
    <property type="entry name" value="Motility-assoc_lipoprot_GldH"/>
</dbReference>
<organism evidence="1 2">
    <name type="scientific">Fulvivirga imtechensis AK7</name>
    <dbReference type="NCBI Taxonomy" id="1237149"/>
    <lineage>
        <taxon>Bacteria</taxon>
        <taxon>Pseudomonadati</taxon>
        <taxon>Bacteroidota</taxon>
        <taxon>Cytophagia</taxon>
        <taxon>Cytophagales</taxon>
        <taxon>Fulvivirgaceae</taxon>
        <taxon>Fulvivirga</taxon>
    </lineage>
</organism>
<dbReference type="PATRIC" id="fig|1237149.3.peg.2506"/>
<name>L8JRC0_9BACT</name>
<proteinExistence type="predicted"/>
<dbReference type="PROSITE" id="PS51257">
    <property type="entry name" value="PROKAR_LIPOPROTEIN"/>
    <property type="match status" value="1"/>
</dbReference>
<dbReference type="NCBIfam" id="TIGR03511">
    <property type="entry name" value="GldH_lipo"/>
    <property type="match status" value="1"/>
</dbReference>
<keyword evidence="2" id="KW-1185">Reference proteome</keyword>
<evidence type="ECO:0000313" key="2">
    <source>
        <dbReference type="Proteomes" id="UP000011135"/>
    </source>
</evidence>
<dbReference type="AlphaFoldDB" id="L8JRC0"/>
<dbReference type="Proteomes" id="UP000011135">
    <property type="component" value="Unassembled WGS sequence"/>
</dbReference>
<dbReference type="RefSeq" id="WP_009580055.1">
    <property type="nucleotide sequence ID" value="NZ_AMZN01000040.1"/>
</dbReference>
<sequence>MIKPAFIIFLSLLLGLSACDNSRIYEENVEMKNKTWVSDTTLNFEFQIDDPGQTYNLYYNLRNSASYPFQNIYVIYTLKDTLGHQLDSMLVNKDLFHPKTGKPYGSGLGDIFDHKFELLQNYRFDKAGAYRLRLQQFMRRDSLPEILAVGVRVEKADTGTNKDD</sequence>